<name>A0A9Q9BNV6_TREDN</name>
<dbReference type="GO" id="GO:0051302">
    <property type="term" value="P:regulation of cell division"/>
    <property type="evidence" value="ECO:0007669"/>
    <property type="project" value="TreeGrafter"/>
</dbReference>
<dbReference type="NCBIfam" id="NF046029">
    <property type="entry name" value="ProtAdlyltaseNmFic"/>
    <property type="match status" value="1"/>
</dbReference>
<dbReference type="Gene3D" id="1.10.3290.10">
    <property type="entry name" value="Fido-like domain"/>
    <property type="match status" value="1"/>
</dbReference>
<gene>
    <name evidence="9" type="ORF">E4N86_10920</name>
</gene>
<dbReference type="AlphaFoldDB" id="A0A9Q9BNV6"/>
<keyword evidence="2" id="KW-0548">Nucleotidyltransferase</keyword>
<dbReference type="GO" id="GO:0005524">
    <property type="term" value="F:ATP binding"/>
    <property type="evidence" value="ECO:0007669"/>
    <property type="project" value="UniProtKB-KW"/>
</dbReference>
<dbReference type="InterPro" id="IPR003812">
    <property type="entry name" value="Fido"/>
</dbReference>
<dbReference type="SUPFAM" id="SSF140931">
    <property type="entry name" value="Fic-like"/>
    <property type="match status" value="1"/>
</dbReference>
<dbReference type="Pfam" id="PF02661">
    <property type="entry name" value="Fic"/>
    <property type="match status" value="1"/>
</dbReference>
<evidence type="ECO:0000256" key="1">
    <source>
        <dbReference type="ARBA" id="ARBA00022679"/>
    </source>
</evidence>
<dbReference type="PANTHER" id="PTHR39560:SF1">
    <property type="entry name" value="PROTEIN ADENYLYLTRANSFERASE FIC-RELATED"/>
    <property type="match status" value="1"/>
</dbReference>
<protein>
    <recommendedName>
        <fullName evidence="5">protein adenylyltransferase</fullName>
        <ecNumber evidence="5">2.7.7.108</ecNumber>
    </recommendedName>
</protein>
<evidence type="ECO:0000256" key="2">
    <source>
        <dbReference type="ARBA" id="ARBA00022695"/>
    </source>
</evidence>
<dbReference type="PROSITE" id="PS51459">
    <property type="entry name" value="FIDO"/>
    <property type="match status" value="1"/>
</dbReference>
<dbReference type="RefSeq" id="WP_253717304.1">
    <property type="nucleotide sequence ID" value="NZ_CP051522.1"/>
</dbReference>
<comment type="catalytic activity">
    <reaction evidence="7">
        <text>L-tyrosyl-[protein] + ATP = O-(5'-adenylyl)-L-tyrosyl-[protein] + diphosphate</text>
        <dbReference type="Rhea" id="RHEA:54288"/>
        <dbReference type="Rhea" id="RHEA-COMP:10136"/>
        <dbReference type="Rhea" id="RHEA-COMP:13846"/>
        <dbReference type="ChEBI" id="CHEBI:30616"/>
        <dbReference type="ChEBI" id="CHEBI:33019"/>
        <dbReference type="ChEBI" id="CHEBI:46858"/>
        <dbReference type="ChEBI" id="CHEBI:83624"/>
        <dbReference type="EC" id="2.7.7.108"/>
    </reaction>
</comment>
<feature type="domain" description="Fido" evidence="8">
    <location>
        <begin position="27"/>
        <end position="153"/>
    </location>
</feature>
<evidence type="ECO:0000256" key="5">
    <source>
        <dbReference type="ARBA" id="ARBA00034531"/>
    </source>
</evidence>
<evidence type="ECO:0000313" key="9">
    <source>
        <dbReference type="EMBL" id="UTD01169.1"/>
    </source>
</evidence>
<reference evidence="9" key="1">
    <citation type="submission" date="2020-04" db="EMBL/GenBank/DDBJ databases">
        <title>Comparative genomics of oral phylogroup-2 Treponema strains.</title>
        <authorList>
            <person name="Zeng H."/>
            <person name="Chan Y.K."/>
            <person name="Watt R.M."/>
        </authorList>
    </citation>
    <scope>NUCLEOTIDE SEQUENCE</scope>
    <source>
        <strain evidence="9">OMZ 905</strain>
    </source>
</reference>
<evidence type="ECO:0000256" key="7">
    <source>
        <dbReference type="ARBA" id="ARBA00048696"/>
    </source>
</evidence>
<dbReference type="GO" id="GO:0070733">
    <property type="term" value="F:AMPylase activity"/>
    <property type="evidence" value="ECO:0007669"/>
    <property type="project" value="UniProtKB-EC"/>
</dbReference>
<evidence type="ECO:0000259" key="8">
    <source>
        <dbReference type="PROSITE" id="PS51459"/>
    </source>
</evidence>
<accession>A0A9Q9BNV6</accession>
<evidence type="ECO:0000313" key="10">
    <source>
        <dbReference type="Proteomes" id="UP001056981"/>
    </source>
</evidence>
<evidence type="ECO:0000256" key="6">
    <source>
        <dbReference type="ARBA" id="ARBA00047939"/>
    </source>
</evidence>
<dbReference type="EMBL" id="CP051635">
    <property type="protein sequence ID" value="UTD01169.1"/>
    <property type="molecule type" value="Genomic_DNA"/>
</dbReference>
<keyword evidence="3" id="KW-0547">Nucleotide-binding</keyword>
<sequence length="186" mass="21954">MKDEEKLTKMRALELWDKNLIDNIEVGTFKGLQEIHRYLFQDIFDFAGEIRKVNISKGNFRFAPILFLAENLKIIDKMKSESFDEIVDKYVELNVAHPFREGNGRSMRIWLDVLLKHRLGRCVDWSKIDKFSYLSAMERSPINSLELKVLLESALTDDIQNREIYMRGIQASYEYEGMNRYDIGDM</sequence>
<dbReference type="PANTHER" id="PTHR39560">
    <property type="entry name" value="PROTEIN ADENYLYLTRANSFERASE FIC-RELATED"/>
    <property type="match status" value="1"/>
</dbReference>
<proteinExistence type="predicted"/>
<dbReference type="EC" id="2.7.7.108" evidence="5"/>
<keyword evidence="4" id="KW-0067">ATP-binding</keyword>
<evidence type="ECO:0000256" key="3">
    <source>
        <dbReference type="ARBA" id="ARBA00022741"/>
    </source>
</evidence>
<keyword evidence="1" id="KW-0808">Transferase</keyword>
<evidence type="ECO:0000256" key="4">
    <source>
        <dbReference type="ARBA" id="ARBA00022840"/>
    </source>
</evidence>
<organism evidence="9 10">
    <name type="scientific">Treponema denticola</name>
    <dbReference type="NCBI Taxonomy" id="158"/>
    <lineage>
        <taxon>Bacteria</taxon>
        <taxon>Pseudomonadati</taxon>
        <taxon>Spirochaetota</taxon>
        <taxon>Spirochaetia</taxon>
        <taxon>Spirochaetales</taxon>
        <taxon>Treponemataceae</taxon>
        <taxon>Treponema</taxon>
    </lineage>
</organism>
<dbReference type="InterPro" id="IPR036597">
    <property type="entry name" value="Fido-like_dom_sf"/>
</dbReference>
<comment type="catalytic activity">
    <reaction evidence="6">
        <text>L-threonyl-[protein] + ATP = 3-O-(5'-adenylyl)-L-threonyl-[protein] + diphosphate</text>
        <dbReference type="Rhea" id="RHEA:54292"/>
        <dbReference type="Rhea" id="RHEA-COMP:11060"/>
        <dbReference type="Rhea" id="RHEA-COMP:13847"/>
        <dbReference type="ChEBI" id="CHEBI:30013"/>
        <dbReference type="ChEBI" id="CHEBI:30616"/>
        <dbReference type="ChEBI" id="CHEBI:33019"/>
        <dbReference type="ChEBI" id="CHEBI:138113"/>
        <dbReference type="EC" id="2.7.7.108"/>
    </reaction>
</comment>
<dbReference type="Proteomes" id="UP001056981">
    <property type="component" value="Chromosome"/>
</dbReference>